<dbReference type="AlphaFoldDB" id="A0AAD8PFJ1"/>
<gene>
    <name evidence="2" type="ORF">BgAZ_103500</name>
</gene>
<name>A0AAD8PFJ1_BABGI</name>
<evidence type="ECO:0000256" key="1">
    <source>
        <dbReference type="SAM" id="SignalP"/>
    </source>
</evidence>
<dbReference type="EMBL" id="JAVEPI010000001">
    <property type="protein sequence ID" value="KAK1444444.1"/>
    <property type="molecule type" value="Genomic_DNA"/>
</dbReference>
<feature type="chain" id="PRO_5042015654" evidence="1">
    <location>
        <begin position="27"/>
        <end position="284"/>
    </location>
</feature>
<keyword evidence="1" id="KW-0732">Signal</keyword>
<evidence type="ECO:0000313" key="3">
    <source>
        <dbReference type="Proteomes" id="UP001230268"/>
    </source>
</evidence>
<comment type="caution">
    <text evidence="2">The sequence shown here is derived from an EMBL/GenBank/DDBJ whole genome shotgun (WGS) entry which is preliminary data.</text>
</comment>
<accession>A0AAD8PFJ1</accession>
<feature type="signal peptide" evidence="1">
    <location>
        <begin position="1"/>
        <end position="26"/>
    </location>
</feature>
<organism evidence="2 3">
    <name type="scientific">Babesia gibsoni</name>
    <dbReference type="NCBI Taxonomy" id="33632"/>
    <lineage>
        <taxon>Eukaryota</taxon>
        <taxon>Sar</taxon>
        <taxon>Alveolata</taxon>
        <taxon>Apicomplexa</taxon>
        <taxon>Aconoidasida</taxon>
        <taxon>Piroplasmida</taxon>
        <taxon>Babesiidae</taxon>
        <taxon>Babesia</taxon>
    </lineage>
</organism>
<dbReference type="Proteomes" id="UP001230268">
    <property type="component" value="Unassembled WGS sequence"/>
</dbReference>
<proteinExistence type="predicted"/>
<sequence length="284" mass="31754">MEWPLLRCAIALLHIPLLLNIGHVGGQNPGDQLLLCHFEQDIPKRTLMPAVVDVSRIDLNNGYNISLSQLGEGIQAIGVPSDGYKITQLVYGKNQIYVANEEKGEVVENFTVYISNGDMVVIVRVNGNELKFGLVGDGFVLLTPKEYDYRITQMGEPYTLDLSNRESTDEVDVIDAPLNDIITHNYIVQQGFKTVKVVDNTTVLWDGEDGEIVKDVNMTELSKAKLVSLIIENPNESKMNYYIGDDCGYHTLSPEEFYKCFVSDNDTIDSLLNRKKDSTLRGTT</sequence>
<reference evidence="2" key="1">
    <citation type="submission" date="2023-08" db="EMBL/GenBank/DDBJ databases">
        <title>Draft sequence of the Babesia gibsoni genome.</title>
        <authorList>
            <person name="Yamagishi J.Y."/>
            <person name="Xuan X.X."/>
        </authorList>
    </citation>
    <scope>NUCLEOTIDE SEQUENCE</scope>
    <source>
        <strain evidence="2">Azabu</strain>
    </source>
</reference>
<evidence type="ECO:0000313" key="2">
    <source>
        <dbReference type="EMBL" id="KAK1444444.1"/>
    </source>
</evidence>
<protein>
    <submittedName>
        <fullName evidence="2">Uncharacterized protein</fullName>
    </submittedName>
</protein>
<keyword evidence="3" id="KW-1185">Reference proteome</keyword>